<protein>
    <submittedName>
        <fullName evidence="2">Uncharacterized protein</fullName>
    </submittedName>
</protein>
<gene>
    <name evidence="2" type="ORF">PNK_1242</name>
</gene>
<evidence type="ECO:0000313" key="3">
    <source>
        <dbReference type="Proteomes" id="UP000069902"/>
    </source>
</evidence>
<dbReference type="InParanoid" id="A0A0U5K449"/>
<feature type="region of interest" description="Disordered" evidence="1">
    <location>
        <begin position="37"/>
        <end position="60"/>
    </location>
</feature>
<reference evidence="3" key="1">
    <citation type="submission" date="2015-09" db="EMBL/GenBank/DDBJ databases">
        <authorList>
            <person name="Bertelli C."/>
        </authorList>
    </citation>
    <scope>NUCLEOTIDE SEQUENCE [LARGE SCALE GENOMIC DNA]</scope>
    <source>
        <strain evidence="3">KNic</strain>
    </source>
</reference>
<sequence length="60" mass="7322">MKKKLFFLFLTLFTDCIACTCNYQQLYSLNKVMEEEDENQEEDFHENLTEKQIQQNPYPH</sequence>
<name>A0A0U5K449_9BACT</name>
<dbReference type="EMBL" id="LN879502">
    <property type="protein sequence ID" value="CUI16859.1"/>
    <property type="molecule type" value="Genomic_DNA"/>
</dbReference>
<accession>A0A0U5K449</accession>
<keyword evidence="3" id="KW-1185">Reference proteome</keyword>
<evidence type="ECO:0000256" key="1">
    <source>
        <dbReference type="SAM" id="MobiDB-lite"/>
    </source>
</evidence>
<proteinExistence type="predicted"/>
<dbReference type="AlphaFoldDB" id="A0A0U5K449"/>
<dbReference type="RefSeq" id="WP_032125641.1">
    <property type="nucleotide sequence ID" value="NZ_LN879502.1"/>
</dbReference>
<evidence type="ECO:0000313" key="2">
    <source>
        <dbReference type="EMBL" id="CUI16859.1"/>
    </source>
</evidence>
<feature type="compositionally biased region" description="Polar residues" evidence="1">
    <location>
        <begin position="50"/>
        <end position="60"/>
    </location>
</feature>
<dbReference type="KEGG" id="pnl:PNK_1242"/>
<dbReference type="Proteomes" id="UP000069902">
    <property type="component" value="Chromosome cPNK"/>
</dbReference>
<organism evidence="2 3">
    <name type="scientific">Candidatus Protochlamydia naegleriophila</name>
    <dbReference type="NCBI Taxonomy" id="389348"/>
    <lineage>
        <taxon>Bacteria</taxon>
        <taxon>Pseudomonadati</taxon>
        <taxon>Chlamydiota</taxon>
        <taxon>Chlamydiia</taxon>
        <taxon>Parachlamydiales</taxon>
        <taxon>Parachlamydiaceae</taxon>
        <taxon>Candidatus Protochlamydia</taxon>
    </lineage>
</organism>
<dbReference type="PATRIC" id="fig|389348.3.peg.1378"/>